<proteinExistence type="predicted"/>
<accession>A0AAN9SXJ1</accession>
<feature type="compositionally biased region" description="Basic and acidic residues" evidence="1">
    <location>
        <begin position="25"/>
        <end position="35"/>
    </location>
</feature>
<dbReference type="Proteomes" id="UP001386955">
    <property type="component" value="Unassembled WGS sequence"/>
</dbReference>
<feature type="region of interest" description="Disordered" evidence="1">
    <location>
        <begin position="1"/>
        <end position="52"/>
    </location>
</feature>
<feature type="compositionally biased region" description="Polar residues" evidence="1">
    <location>
        <begin position="9"/>
        <end position="23"/>
    </location>
</feature>
<dbReference type="AlphaFoldDB" id="A0AAN9SXJ1"/>
<name>A0AAN9SXJ1_PSOTE</name>
<evidence type="ECO:0000313" key="2">
    <source>
        <dbReference type="EMBL" id="KAK7407522.1"/>
    </source>
</evidence>
<organism evidence="2 3">
    <name type="scientific">Psophocarpus tetragonolobus</name>
    <name type="common">Winged bean</name>
    <name type="synonym">Dolichos tetragonolobus</name>
    <dbReference type="NCBI Taxonomy" id="3891"/>
    <lineage>
        <taxon>Eukaryota</taxon>
        <taxon>Viridiplantae</taxon>
        <taxon>Streptophyta</taxon>
        <taxon>Embryophyta</taxon>
        <taxon>Tracheophyta</taxon>
        <taxon>Spermatophyta</taxon>
        <taxon>Magnoliopsida</taxon>
        <taxon>eudicotyledons</taxon>
        <taxon>Gunneridae</taxon>
        <taxon>Pentapetalae</taxon>
        <taxon>rosids</taxon>
        <taxon>fabids</taxon>
        <taxon>Fabales</taxon>
        <taxon>Fabaceae</taxon>
        <taxon>Papilionoideae</taxon>
        <taxon>50 kb inversion clade</taxon>
        <taxon>NPAAA clade</taxon>
        <taxon>indigoferoid/millettioid clade</taxon>
        <taxon>Phaseoleae</taxon>
        <taxon>Psophocarpus</taxon>
    </lineage>
</organism>
<dbReference type="EMBL" id="JAYMYS010000002">
    <property type="protein sequence ID" value="KAK7407522.1"/>
    <property type="molecule type" value="Genomic_DNA"/>
</dbReference>
<sequence>MAGHVEGGQHNSGVIQHGKSWNSEDVGKRGLERPDCCNTHRSPLHAKTTTPREEVNIAHGEFGLKNGCQSQQSLRVGPTGTSDQNQMGLEICEGPTSIDKQQGKSRGQEMIQWTDGSSKSATLLHATAHVQRQQQNDGNDVIGLQQGRESHKPISVGPCCTNNKKQMGIQMGFSQNPDNVGLRRSCKDVATSSCDNGHGQIRIQPVACEGSIIKGDEGNRKLERAKLEGG</sequence>
<keyword evidence="3" id="KW-1185">Reference proteome</keyword>
<evidence type="ECO:0000313" key="3">
    <source>
        <dbReference type="Proteomes" id="UP001386955"/>
    </source>
</evidence>
<reference evidence="2 3" key="1">
    <citation type="submission" date="2024-01" db="EMBL/GenBank/DDBJ databases">
        <title>The genomes of 5 underutilized Papilionoideae crops provide insights into root nodulation and disease resistanc.</title>
        <authorList>
            <person name="Jiang F."/>
        </authorList>
    </citation>
    <scope>NUCLEOTIDE SEQUENCE [LARGE SCALE GENOMIC DNA]</scope>
    <source>
        <strain evidence="2">DUOXIRENSHENG_FW03</strain>
        <tissue evidence="2">Leaves</tissue>
    </source>
</reference>
<evidence type="ECO:0000256" key="1">
    <source>
        <dbReference type="SAM" id="MobiDB-lite"/>
    </source>
</evidence>
<protein>
    <submittedName>
        <fullName evidence="2">Uncharacterized protein</fullName>
    </submittedName>
</protein>
<comment type="caution">
    <text evidence="2">The sequence shown here is derived from an EMBL/GenBank/DDBJ whole genome shotgun (WGS) entry which is preliminary data.</text>
</comment>
<gene>
    <name evidence="2" type="ORF">VNO78_09475</name>
</gene>